<dbReference type="InterPro" id="IPR025532">
    <property type="entry name" value="G6P_1-epimerase"/>
</dbReference>
<dbReference type="PANTHER" id="PTHR11122">
    <property type="entry name" value="APOSPORY-ASSOCIATED PROTEIN C-RELATED"/>
    <property type="match status" value="1"/>
</dbReference>
<dbReference type="Pfam" id="PF01263">
    <property type="entry name" value="Aldose_epim"/>
    <property type="match status" value="1"/>
</dbReference>
<protein>
    <recommendedName>
        <fullName evidence="3">glucose-6-phosphate 1-epimerase</fullName>
        <ecNumber evidence="3">5.1.3.15</ecNumber>
    </recommendedName>
</protein>
<name>A0A376LPA1_ECOLX</name>
<evidence type="ECO:0000256" key="2">
    <source>
        <dbReference type="ARBA" id="ARBA00005866"/>
    </source>
</evidence>
<evidence type="ECO:0000256" key="3">
    <source>
        <dbReference type="ARBA" id="ARBA00012083"/>
    </source>
</evidence>
<keyword evidence="4 5" id="KW-0413">Isomerase</keyword>
<dbReference type="CDD" id="cd09020">
    <property type="entry name" value="D-hex-6-P-epi_like"/>
    <property type="match status" value="1"/>
</dbReference>
<dbReference type="InterPro" id="IPR008183">
    <property type="entry name" value="Aldose_1/G6P_1-epimerase"/>
</dbReference>
<dbReference type="PANTHER" id="PTHR11122:SF13">
    <property type="entry name" value="GLUCOSE-6-PHOSPHATE 1-EPIMERASE"/>
    <property type="match status" value="1"/>
</dbReference>
<dbReference type="EMBL" id="UGAB01000002">
    <property type="protein sequence ID" value="STF45574.1"/>
    <property type="molecule type" value="Genomic_DNA"/>
</dbReference>
<dbReference type="GO" id="GO:0030246">
    <property type="term" value="F:carbohydrate binding"/>
    <property type="evidence" value="ECO:0007669"/>
    <property type="project" value="InterPro"/>
</dbReference>
<evidence type="ECO:0000256" key="1">
    <source>
        <dbReference type="ARBA" id="ARBA00001096"/>
    </source>
</evidence>
<dbReference type="InterPro" id="IPR011013">
    <property type="entry name" value="Gal_mutarotase_sf_dom"/>
</dbReference>
<dbReference type="EC" id="5.1.3.15" evidence="3"/>
<dbReference type="AlphaFoldDB" id="A0A376LPA1"/>
<evidence type="ECO:0000313" key="6">
    <source>
        <dbReference type="Proteomes" id="UP000254877"/>
    </source>
</evidence>
<comment type="similarity">
    <text evidence="2">Belongs to the glucose-6-phosphate 1-epimerase family.</text>
</comment>
<dbReference type="GO" id="GO:0047938">
    <property type="term" value="F:glucose-6-phosphate 1-epimerase activity"/>
    <property type="evidence" value="ECO:0007669"/>
    <property type="project" value="UniProtKB-EC"/>
</dbReference>
<comment type="catalytic activity">
    <reaction evidence="1">
        <text>alpha-D-glucose 6-phosphate = beta-D-glucose 6-phosphate</text>
        <dbReference type="Rhea" id="RHEA:16249"/>
        <dbReference type="ChEBI" id="CHEBI:58225"/>
        <dbReference type="ChEBI" id="CHEBI:58247"/>
        <dbReference type="EC" id="5.1.3.15"/>
    </reaction>
</comment>
<dbReference type="SUPFAM" id="SSF74650">
    <property type="entry name" value="Galactose mutarotase-like"/>
    <property type="match status" value="1"/>
</dbReference>
<accession>A0A376LPA1</accession>
<dbReference type="GO" id="GO:0005975">
    <property type="term" value="P:carbohydrate metabolic process"/>
    <property type="evidence" value="ECO:0007669"/>
    <property type="project" value="InterPro"/>
</dbReference>
<evidence type="ECO:0000313" key="5">
    <source>
        <dbReference type="EMBL" id="STF45574.1"/>
    </source>
</evidence>
<dbReference type="InterPro" id="IPR014718">
    <property type="entry name" value="GH-type_carb-bd"/>
</dbReference>
<gene>
    <name evidence="5" type="primary">yeaD_1</name>
    <name evidence="5" type="ORF">NCTC7928_06357</name>
</gene>
<dbReference type="Proteomes" id="UP000254877">
    <property type="component" value="Unassembled WGS sequence"/>
</dbReference>
<organism evidence="5 6">
    <name type="scientific">Escherichia coli</name>
    <dbReference type="NCBI Taxonomy" id="562"/>
    <lineage>
        <taxon>Bacteria</taxon>
        <taxon>Pseudomonadati</taxon>
        <taxon>Pseudomonadota</taxon>
        <taxon>Gammaproteobacteria</taxon>
        <taxon>Enterobacterales</taxon>
        <taxon>Enterobacteriaceae</taxon>
        <taxon>Escherichia</taxon>
    </lineage>
</organism>
<dbReference type="GO" id="GO:0005737">
    <property type="term" value="C:cytoplasm"/>
    <property type="evidence" value="ECO:0007669"/>
    <property type="project" value="TreeGrafter"/>
</dbReference>
<dbReference type="Gene3D" id="2.70.98.10">
    <property type="match status" value="1"/>
</dbReference>
<reference evidence="5 6" key="1">
    <citation type="submission" date="2018-06" db="EMBL/GenBank/DDBJ databases">
        <authorList>
            <consortium name="Pathogen Informatics"/>
            <person name="Doyle S."/>
        </authorList>
    </citation>
    <scope>NUCLEOTIDE SEQUENCE [LARGE SCALE GENOMIC DNA]</scope>
    <source>
        <strain evidence="5 6">NCTC7928</strain>
    </source>
</reference>
<evidence type="ECO:0000256" key="4">
    <source>
        <dbReference type="ARBA" id="ARBA00023235"/>
    </source>
</evidence>
<sequence>MHYRAHTFSHGNLRGEEEVLWLSNNTPFKNGVAIRGGVPVCWPWFGPAAQQGLPAHGFVRNLPWTLKSHREDADGVALTFELTQSEETKKFWPHDFTLLAHFRVSKACEIDLEAHGEFETTSALHTYFNVGDITKVSVSGLGDRFIDKVNDAKEDVLTDGIQTFPDRTDRVYLNPQDCSVINDEALNRIIAVGHQHHLNVVGWNPGPALSVSMGDMPDDGYKTFVCVETAYASETQKSHQRETCTSGAIHSRCETLICVNVVCRVRCIRHVSTSHHIQRSFSFWCRICLIQHS</sequence>
<proteinExistence type="inferred from homology"/>